<feature type="domain" description="LIM zinc-binding" evidence="5">
    <location>
        <begin position="4"/>
        <end position="65"/>
    </location>
</feature>
<evidence type="ECO:0000313" key="7">
    <source>
        <dbReference type="Proteomes" id="UP000241769"/>
    </source>
</evidence>
<name>A0A2P6N6V5_9EUKA</name>
<dbReference type="SMART" id="SM00132">
    <property type="entry name" value="LIM"/>
    <property type="match status" value="3"/>
</dbReference>
<evidence type="ECO:0000256" key="4">
    <source>
        <dbReference type="PROSITE-ProRule" id="PRU00125"/>
    </source>
</evidence>
<protein>
    <recommendedName>
        <fullName evidence="5">LIM zinc-binding domain-containing protein</fullName>
    </recommendedName>
</protein>
<dbReference type="GO" id="GO:0046872">
    <property type="term" value="F:metal ion binding"/>
    <property type="evidence" value="ECO:0007669"/>
    <property type="project" value="UniProtKB-KW"/>
</dbReference>
<dbReference type="PROSITE" id="PS50023">
    <property type="entry name" value="LIM_DOMAIN_2"/>
    <property type="match status" value="2"/>
</dbReference>
<dbReference type="CDD" id="cd04301">
    <property type="entry name" value="NAT_SF"/>
    <property type="match status" value="1"/>
</dbReference>
<keyword evidence="7" id="KW-1185">Reference proteome</keyword>
<evidence type="ECO:0000256" key="3">
    <source>
        <dbReference type="ARBA" id="ARBA00023038"/>
    </source>
</evidence>
<proteinExistence type="predicted"/>
<dbReference type="InParanoid" id="A0A2P6N6V5"/>
<dbReference type="Proteomes" id="UP000241769">
    <property type="component" value="Unassembled WGS sequence"/>
</dbReference>
<dbReference type="GO" id="GO:0005634">
    <property type="term" value="C:nucleus"/>
    <property type="evidence" value="ECO:0007669"/>
    <property type="project" value="TreeGrafter"/>
</dbReference>
<dbReference type="EMBL" id="MDYQ01000175">
    <property type="protein sequence ID" value="PRP79678.1"/>
    <property type="molecule type" value="Genomic_DNA"/>
</dbReference>
<dbReference type="SUPFAM" id="SSF57716">
    <property type="entry name" value="Glucocorticoid receptor-like (DNA-binding domain)"/>
    <property type="match status" value="4"/>
</dbReference>
<evidence type="ECO:0000256" key="1">
    <source>
        <dbReference type="ARBA" id="ARBA00022723"/>
    </source>
</evidence>
<keyword evidence="1 4" id="KW-0479">Metal-binding</keyword>
<dbReference type="PANTHER" id="PTHR45884:SF2">
    <property type="entry name" value="N-ACETYLTRANSFERASE ECO"/>
    <property type="match status" value="1"/>
</dbReference>
<comment type="caution">
    <text evidence="6">The sequence shown here is derived from an EMBL/GenBank/DDBJ whole genome shotgun (WGS) entry which is preliminary data.</text>
</comment>
<feature type="domain" description="LIM zinc-binding" evidence="5">
    <location>
        <begin position="122"/>
        <end position="182"/>
    </location>
</feature>
<dbReference type="GO" id="GO:0007064">
    <property type="term" value="P:mitotic sister chromatid cohesion"/>
    <property type="evidence" value="ECO:0007669"/>
    <property type="project" value="TreeGrafter"/>
</dbReference>
<dbReference type="Pfam" id="PF00412">
    <property type="entry name" value="LIM"/>
    <property type="match status" value="3"/>
</dbReference>
<dbReference type="PROSITE" id="PS00478">
    <property type="entry name" value="LIM_DOMAIN_1"/>
    <property type="match status" value="3"/>
</dbReference>
<dbReference type="AlphaFoldDB" id="A0A2P6N6V5"/>
<accession>A0A2P6N6V5</accession>
<dbReference type="InterPro" id="IPR001781">
    <property type="entry name" value="Znf_LIM"/>
</dbReference>
<keyword evidence="3 4" id="KW-0440">LIM domain</keyword>
<evidence type="ECO:0000313" key="6">
    <source>
        <dbReference type="EMBL" id="PRP79678.1"/>
    </source>
</evidence>
<dbReference type="GO" id="GO:0061733">
    <property type="term" value="F:protein-lysine-acetyltransferase activity"/>
    <property type="evidence" value="ECO:0007669"/>
    <property type="project" value="TreeGrafter"/>
</dbReference>
<evidence type="ECO:0000256" key="2">
    <source>
        <dbReference type="ARBA" id="ARBA00022833"/>
    </source>
</evidence>
<evidence type="ECO:0000259" key="5">
    <source>
        <dbReference type="PROSITE" id="PS50023"/>
    </source>
</evidence>
<sequence>MSYETCSGCNEYLVDVSIRAFNMNWHPTCLGCNVCGKDFSDGSAVQEGEDGFAYCYKDYVETFAPRCGGCGDPITGQCLNAAGKSFHPEHFACAKCKQPFPNGQFFIGAPYCEPHYYEASNLLCVECEKPIFTSKCISFEGRRYHPEHFRCNFCKKNLSGAAYSKQNGKPFCKPCHLKLYDNNSDVATNPNTSYDASSLESPSSSQQTVVETNVDCDVTPPVENVEEIPKDDKIICEGCGMIYTPGRGSEEAAHRMHHQRLSKRREYIPFTGWKDETIVKNFEDDGSRIIMISHDHIKSQSKKVQDIVRFIDSELGYVPSLPHWQLGQTIFLYINNKRVIGCIVAEIIEEASPLIPAADEQSSHAMCSKKKRAAVCGISRIWVHPKDRRKGVATRLLDATRSNLVYGCNVKVEQTAFTQPTSDGGHLFSRYTGLTQFLVYQPKSHAE</sequence>
<dbReference type="OrthoDB" id="1112565at2759"/>
<dbReference type="InterPro" id="IPR016181">
    <property type="entry name" value="Acyl_CoA_acyltransferase"/>
</dbReference>
<keyword evidence="2 4" id="KW-0862">Zinc</keyword>
<dbReference type="SUPFAM" id="SSF55729">
    <property type="entry name" value="Acyl-CoA N-acyltransferases (Nat)"/>
    <property type="match status" value="1"/>
</dbReference>
<dbReference type="CDD" id="cd08368">
    <property type="entry name" value="LIM"/>
    <property type="match status" value="1"/>
</dbReference>
<organism evidence="6 7">
    <name type="scientific">Planoprotostelium fungivorum</name>
    <dbReference type="NCBI Taxonomy" id="1890364"/>
    <lineage>
        <taxon>Eukaryota</taxon>
        <taxon>Amoebozoa</taxon>
        <taxon>Evosea</taxon>
        <taxon>Variosea</taxon>
        <taxon>Cavosteliida</taxon>
        <taxon>Cavosteliaceae</taxon>
        <taxon>Planoprotostelium</taxon>
    </lineage>
</organism>
<reference evidence="6 7" key="1">
    <citation type="journal article" date="2018" name="Genome Biol. Evol.">
        <title>Multiple Roots of Fruiting Body Formation in Amoebozoa.</title>
        <authorList>
            <person name="Hillmann F."/>
            <person name="Forbes G."/>
            <person name="Novohradska S."/>
            <person name="Ferling I."/>
            <person name="Riege K."/>
            <person name="Groth M."/>
            <person name="Westermann M."/>
            <person name="Marz M."/>
            <person name="Spaller T."/>
            <person name="Winckler T."/>
            <person name="Schaap P."/>
            <person name="Glockner G."/>
        </authorList>
    </citation>
    <scope>NUCLEOTIDE SEQUENCE [LARGE SCALE GENOMIC DNA]</scope>
    <source>
        <strain evidence="6 7">Jena</strain>
    </source>
</reference>
<dbReference type="Gene3D" id="2.10.110.10">
    <property type="entry name" value="Cysteine Rich Protein"/>
    <property type="match status" value="3"/>
</dbReference>
<dbReference type="Gene3D" id="3.40.630.30">
    <property type="match status" value="1"/>
</dbReference>
<dbReference type="FunFam" id="2.10.110.10:FF:000009">
    <property type="entry name" value="Paxillin isoform 1"/>
    <property type="match status" value="2"/>
</dbReference>
<dbReference type="PANTHER" id="PTHR45884">
    <property type="entry name" value="N-ACETYLTRANSFERASE ECO"/>
    <property type="match status" value="1"/>
</dbReference>
<dbReference type="InterPro" id="IPR028009">
    <property type="entry name" value="ESCO_Acetyltransf_dom"/>
</dbReference>
<dbReference type="STRING" id="1890364.A0A2P6N6V5"/>
<dbReference type="GO" id="GO:0000785">
    <property type="term" value="C:chromatin"/>
    <property type="evidence" value="ECO:0007669"/>
    <property type="project" value="TreeGrafter"/>
</dbReference>
<gene>
    <name evidence="6" type="ORF">PROFUN_12576</name>
</gene>
<dbReference type="Pfam" id="PF13880">
    <property type="entry name" value="Acetyltransf_13"/>
    <property type="match status" value="1"/>
</dbReference>